<reference evidence="5 6" key="1">
    <citation type="submission" date="2017-06" db="EMBL/GenBank/DDBJ databases">
        <title>Draft genome sequence of anaerobic fermentative bacterium Anaeromicrobium sediminis DY2726D isolated from West Pacific Ocean sediments.</title>
        <authorList>
            <person name="Zeng X."/>
        </authorList>
    </citation>
    <scope>NUCLEOTIDE SEQUENCE [LARGE SCALE GENOMIC DNA]</scope>
    <source>
        <strain evidence="5 6">DY2726D</strain>
    </source>
</reference>
<dbReference type="RefSeq" id="WP_095136052.1">
    <property type="nucleotide sequence ID" value="NZ_NIBG01000035.1"/>
</dbReference>
<evidence type="ECO:0000256" key="1">
    <source>
        <dbReference type="ARBA" id="ARBA00005278"/>
    </source>
</evidence>
<dbReference type="InterPro" id="IPR050768">
    <property type="entry name" value="UPF0353/GerABKA_families"/>
</dbReference>
<name>A0A267MC11_9FIRM</name>
<evidence type="ECO:0000256" key="4">
    <source>
        <dbReference type="SAM" id="Phobius"/>
    </source>
</evidence>
<keyword evidence="6" id="KW-1185">Reference proteome</keyword>
<evidence type="ECO:0000256" key="2">
    <source>
        <dbReference type="ARBA" id="ARBA00023136"/>
    </source>
</evidence>
<feature type="transmembrane region" description="Helical" evidence="4">
    <location>
        <begin position="325"/>
        <end position="344"/>
    </location>
</feature>
<dbReference type="AlphaFoldDB" id="A0A267MC11"/>
<feature type="transmembrane region" description="Helical" evidence="4">
    <location>
        <begin position="420"/>
        <end position="440"/>
    </location>
</feature>
<feature type="transmembrane region" description="Helical" evidence="4">
    <location>
        <begin position="447"/>
        <end position="472"/>
    </location>
</feature>
<dbReference type="GO" id="GO:0009847">
    <property type="term" value="P:spore germination"/>
    <property type="evidence" value="ECO:0007669"/>
    <property type="project" value="InterPro"/>
</dbReference>
<keyword evidence="4" id="KW-1133">Transmembrane helix</keyword>
<dbReference type="Pfam" id="PF03323">
    <property type="entry name" value="GerA"/>
    <property type="match status" value="1"/>
</dbReference>
<evidence type="ECO:0000256" key="3">
    <source>
        <dbReference type="SAM" id="MobiDB-lite"/>
    </source>
</evidence>
<keyword evidence="4" id="KW-0812">Transmembrane</keyword>
<dbReference type="EMBL" id="NIBG01000035">
    <property type="protein sequence ID" value="PAB56353.1"/>
    <property type="molecule type" value="Genomic_DNA"/>
</dbReference>
<proteinExistence type="inferred from homology"/>
<protein>
    <submittedName>
        <fullName evidence="5">Spore germination protein</fullName>
    </submittedName>
</protein>
<accession>A0A267MC11</accession>
<dbReference type="OrthoDB" id="9772630at2"/>
<dbReference type="PANTHER" id="PTHR22550:SF5">
    <property type="entry name" value="LEUCINE ZIPPER PROTEIN 4"/>
    <property type="match status" value="1"/>
</dbReference>
<evidence type="ECO:0000313" key="6">
    <source>
        <dbReference type="Proteomes" id="UP000216024"/>
    </source>
</evidence>
<feature type="compositionally biased region" description="Low complexity" evidence="3">
    <location>
        <begin position="18"/>
        <end position="29"/>
    </location>
</feature>
<dbReference type="PANTHER" id="PTHR22550">
    <property type="entry name" value="SPORE GERMINATION PROTEIN"/>
    <property type="match status" value="1"/>
</dbReference>
<keyword evidence="2 4" id="KW-0472">Membrane</keyword>
<dbReference type="GO" id="GO:0016020">
    <property type="term" value="C:membrane"/>
    <property type="evidence" value="ECO:0007669"/>
    <property type="project" value="InterPro"/>
</dbReference>
<gene>
    <name evidence="5" type="ORF">CCE28_20875</name>
</gene>
<sequence>MKSIWRLFKTKSKSTKPNQNTQRKNNNQQGPLKASLQENIQLVKETLGESSDIVIREFYAGEKSQMKIGIIYTEGLADTELIQDFIMKPLTLDIRMTHLEPSVCSHKETLQILKDFVLPKGSIKEISDLENLFLHLLSGDTIILIDGYSEGFSASSRGWKDRGVTAPDSESVIRGPKDGFSETLRTNTALIRRRIKDPNLWIETKQIGRRTKTDVAVAYIKGVANDNTVKEVRRRLDQIDIDGILESGYIEELIQDETYTPFPTVYNTERPDSIAAGLLEGRIAIIVDGTPFVLLVPALFVQFFQAAEDYYERFDIATMVRIIRYLSFFVALLTPSIYIAITTFHQEMIPTSLLISIAAQRDGVPFPALIEALLMEITFEILREAGVRMPRAAGAAISIVGALVLGEAAVQAGIISPVMVIVVSITAISSFVAPSFNMAIAVRILRFIFMLLASTFGLFGITLGLIALTLHLCSLRSFGIPYMDPIAPFIWADQKDVILRFPHFAMFSRPRLMNQENVIRQQSPTMAKPKPTKNNK</sequence>
<feature type="transmembrane region" description="Helical" evidence="4">
    <location>
        <begin position="394"/>
        <end position="414"/>
    </location>
</feature>
<evidence type="ECO:0000313" key="5">
    <source>
        <dbReference type="EMBL" id="PAB56353.1"/>
    </source>
</evidence>
<feature type="region of interest" description="Disordered" evidence="3">
    <location>
        <begin position="9"/>
        <end position="32"/>
    </location>
</feature>
<organism evidence="5 6">
    <name type="scientific">Anaeromicrobium sediminis</name>
    <dbReference type="NCBI Taxonomy" id="1478221"/>
    <lineage>
        <taxon>Bacteria</taxon>
        <taxon>Bacillati</taxon>
        <taxon>Bacillota</taxon>
        <taxon>Clostridia</taxon>
        <taxon>Peptostreptococcales</taxon>
        <taxon>Thermotaleaceae</taxon>
        <taxon>Anaeromicrobium</taxon>
    </lineage>
</organism>
<dbReference type="PIRSF" id="PIRSF005690">
    <property type="entry name" value="GerBA"/>
    <property type="match status" value="1"/>
</dbReference>
<comment type="similarity">
    <text evidence="1">Belongs to the GerABKA family.</text>
</comment>
<feature type="transmembrane region" description="Helical" evidence="4">
    <location>
        <begin position="283"/>
        <end position="304"/>
    </location>
</feature>
<dbReference type="Proteomes" id="UP000216024">
    <property type="component" value="Unassembled WGS sequence"/>
</dbReference>
<comment type="caution">
    <text evidence="5">The sequence shown here is derived from an EMBL/GenBank/DDBJ whole genome shotgun (WGS) entry which is preliminary data.</text>
</comment>
<dbReference type="InterPro" id="IPR004995">
    <property type="entry name" value="Spore_Ger"/>
</dbReference>